<organism evidence="2 3">
    <name type="scientific">Cercospora zeae-maydis SCOH1-5</name>
    <dbReference type="NCBI Taxonomy" id="717836"/>
    <lineage>
        <taxon>Eukaryota</taxon>
        <taxon>Fungi</taxon>
        <taxon>Dikarya</taxon>
        <taxon>Ascomycota</taxon>
        <taxon>Pezizomycotina</taxon>
        <taxon>Dothideomycetes</taxon>
        <taxon>Dothideomycetidae</taxon>
        <taxon>Mycosphaerellales</taxon>
        <taxon>Mycosphaerellaceae</taxon>
        <taxon>Cercospora</taxon>
    </lineage>
</organism>
<dbReference type="EMBL" id="ML992693">
    <property type="protein sequence ID" value="KAF2208527.1"/>
    <property type="molecule type" value="Genomic_DNA"/>
</dbReference>
<sequence length="433" mass="48565">MENSPFGKLSPELRNAIYELALTANQLLTICCKGAAKGATRDGQTAIQPPLTRVCRQAREESLMMFYHANTFLIVVTGPIYKKRFPIRDPRVVINMTSLLPTSTSTDWGALCDALKCYGYYAQHQQEQKLDVTFVRIISATPQEHLFLAITMESQRHAKEWAALFFNVHAWQSLIETLIKYGYGGNNRGGTRLAGSGGAVALGLSSFTVGGLCNHQGSPGKVSPAAGDKGEEEIRRTRFRGYGDIGIVTMLPAEIRNDIYKLVLKADKPLAICSKSPDLYTAAQPPITRVCSQIRAETLQMFYHSNTFSAEIMSDVHWNASPDDDVIQRADEIEEWFRCTSPKYLGGIRHLWLVIVSPESCELSYNRKDWQDLVQTLERLGLVGSEGKGKMEAAVWLDSRSREGPNYYRRRAEETRRFFERLGLEVGVEIMHG</sequence>
<dbReference type="OrthoDB" id="3650885at2759"/>
<dbReference type="InterPro" id="IPR038883">
    <property type="entry name" value="AN11006-like"/>
</dbReference>
<evidence type="ECO:0000313" key="2">
    <source>
        <dbReference type="EMBL" id="KAF2208527.1"/>
    </source>
</evidence>
<dbReference type="Pfam" id="PF20150">
    <property type="entry name" value="2EXR"/>
    <property type="match status" value="1"/>
</dbReference>
<dbReference type="InterPro" id="IPR045518">
    <property type="entry name" value="2EXR"/>
</dbReference>
<evidence type="ECO:0000259" key="1">
    <source>
        <dbReference type="Pfam" id="PF20150"/>
    </source>
</evidence>
<proteinExistence type="predicted"/>
<name>A0A6A6F7S9_9PEZI</name>
<feature type="domain" description="2EXR" evidence="1">
    <location>
        <begin position="5"/>
        <end position="68"/>
    </location>
</feature>
<gene>
    <name evidence="2" type="ORF">CERZMDRAFT_101276</name>
</gene>
<dbReference type="Proteomes" id="UP000799539">
    <property type="component" value="Unassembled WGS sequence"/>
</dbReference>
<protein>
    <recommendedName>
        <fullName evidence="1">2EXR domain-containing protein</fullName>
    </recommendedName>
</protein>
<reference evidence="2" key="1">
    <citation type="journal article" date="2020" name="Stud. Mycol.">
        <title>101 Dothideomycetes genomes: a test case for predicting lifestyles and emergence of pathogens.</title>
        <authorList>
            <person name="Haridas S."/>
            <person name="Albert R."/>
            <person name="Binder M."/>
            <person name="Bloem J."/>
            <person name="Labutti K."/>
            <person name="Salamov A."/>
            <person name="Andreopoulos B."/>
            <person name="Baker S."/>
            <person name="Barry K."/>
            <person name="Bills G."/>
            <person name="Bluhm B."/>
            <person name="Cannon C."/>
            <person name="Castanera R."/>
            <person name="Culley D."/>
            <person name="Daum C."/>
            <person name="Ezra D."/>
            <person name="Gonzalez J."/>
            <person name="Henrissat B."/>
            <person name="Kuo A."/>
            <person name="Liang C."/>
            <person name="Lipzen A."/>
            <person name="Lutzoni F."/>
            <person name="Magnuson J."/>
            <person name="Mondo S."/>
            <person name="Nolan M."/>
            <person name="Ohm R."/>
            <person name="Pangilinan J."/>
            <person name="Park H.-J."/>
            <person name="Ramirez L."/>
            <person name="Alfaro M."/>
            <person name="Sun H."/>
            <person name="Tritt A."/>
            <person name="Yoshinaga Y."/>
            <person name="Zwiers L.-H."/>
            <person name="Turgeon B."/>
            <person name="Goodwin S."/>
            <person name="Spatafora J."/>
            <person name="Crous P."/>
            <person name="Grigoriev I."/>
        </authorList>
    </citation>
    <scope>NUCLEOTIDE SEQUENCE</scope>
    <source>
        <strain evidence="2">SCOH1-5</strain>
    </source>
</reference>
<dbReference type="PANTHER" id="PTHR42085">
    <property type="entry name" value="F-BOX DOMAIN-CONTAINING PROTEIN"/>
    <property type="match status" value="1"/>
</dbReference>
<keyword evidence="3" id="KW-1185">Reference proteome</keyword>
<accession>A0A6A6F7S9</accession>
<dbReference type="PANTHER" id="PTHR42085:SF1">
    <property type="entry name" value="F-BOX DOMAIN-CONTAINING PROTEIN"/>
    <property type="match status" value="1"/>
</dbReference>
<dbReference type="AlphaFoldDB" id="A0A6A6F7S9"/>
<evidence type="ECO:0000313" key="3">
    <source>
        <dbReference type="Proteomes" id="UP000799539"/>
    </source>
</evidence>